<evidence type="ECO:0000256" key="1">
    <source>
        <dbReference type="SAM" id="MobiDB-lite"/>
    </source>
</evidence>
<comment type="caution">
    <text evidence="2">The sequence shown here is derived from an EMBL/GenBank/DDBJ whole genome shotgun (WGS) entry which is preliminary data.</text>
</comment>
<dbReference type="EMBL" id="JAWQEG010001160">
    <property type="protein sequence ID" value="KAK3881939.1"/>
    <property type="molecule type" value="Genomic_DNA"/>
</dbReference>
<evidence type="ECO:0000313" key="3">
    <source>
        <dbReference type="Proteomes" id="UP001286313"/>
    </source>
</evidence>
<proteinExistence type="predicted"/>
<gene>
    <name evidence="2" type="ORF">Pcinc_013663</name>
</gene>
<name>A0AAE1FWK6_PETCI</name>
<organism evidence="2 3">
    <name type="scientific">Petrolisthes cinctipes</name>
    <name type="common">Flat porcelain crab</name>
    <dbReference type="NCBI Taxonomy" id="88211"/>
    <lineage>
        <taxon>Eukaryota</taxon>
        <taxon>Metazoa</taxon>
        <taxon>Ecdysozoa</taxon>
        <taxon>Arthropoda</taxon>
        <taxon>Crustacea</taxon>
        <taxon>Multicrustacea</taxon>
        <taxon>Malacostraca</taxon>
        <taxon>Eumalacostraca</taxon>
        <taxon>Eucarida</taxon>
        <taxon>Decapoda</taxon>
        <taxon>Pleocyemata</taxon>
        <taxon>Anomura</taxon>
        <taxon>Galatheoidea</taxon>
        <taxon>Porcellanidae</taxon>
        <taxon>Petrolisthes</taxon>
    </lineage>
</organism>
<dbReference type="Proteomes" id="UP001286313">
    <property type="component" value="Unassembled WGS sequence"/>
</dbReference>
<dbReference type="AlphaFoldDB" id="A0AAE1FWK6"/>
<evidence type="ECO:0000313" key="2">
    <source>
        <dbReference type="EMBL" id="KAK3881939.1"/>
    </source>
</evidence>
<accession>A0AAE1FWK6</accession>
<sequence>MQATPNSRPREKESVKQIKTNGMAVNTNPSIESLVREKVDDELKNISFIVRGRESRELSKATKEFSEVILPDIEKIITVAVSAAVASAVNDITSDMLKKLTTQSVFG</sequence>
<feature type="region of interest" description="Disordered" evidence="1">
    <location>
        <begin position="1"/>
        <end position="23"/>
    </location>
</feature>
<keyword evidence="3" id="KW-1185">Reference proteome</keyword>
<protein>
    <submittedName>
        <fullName evidence="2">Uncharacterized protein</fullName>
    </submittedName>
</protein>
<reference evidence="2" key="1">
    <citation type="submission" date="2023-10" db="EMBL/GenBank/DDBJ databases">
        <title>Genome assemblies of two species of porcelain crab, Petrolisthes cinctipes and Petrolisthes manimaculis (Anomura: Porcellanidae).</title>
        <authorList>
            <person name="Angst P."/>
        </authorList>
    </citation>
    <scope>NUCLEOTIDE SEQUENCE</scope>
    <source>
        <strain evidence="2">PB745_01</strain>
        <tissue evidence="2">Gill</tissue>
    </source>
</reference>